<proteinExistence type="predicted"/>
<dbReference type="PANTHER" id="PTHR23274:SF48">
    <property type="entry name" value="ATP-DEPENDENT DNA HELICASE"/>
    <property type="match status" value="1"/>
</dbReference>
<evidence type="ECO:0000256" key="2">
    <source>
        <dbReference type="ARBA" id="ARBA00022801"/>
    </source>
</evidence>
<evidence type="ECO:0000256" key="5">
    <source>
        <dbReference type="SAM" id="MobiDB-lite"/>
    </source>
</evidence>
<dbReference type="InterPro" id="IPR003840">
    <property type="entry name" value="DNA_helicase_dom"/>
</dbReference>
<reference evidence="8" key="1">
    <citation type="journal article" date="2024" name="IScience">
        <title>Strigolactones Initiate the Formation of Haustorium-like Structures in Castilleja.</title>
        <authorList>
            <person name="Buerger M."/>
            <person name="Peterson D."/>
            <person name="Chory J."/>
        </authorList>
    </citation>
    <scope>NUCLEOTIDE SEQUENCE [LARGE SCALE GENOMIC DNA]</scope>
</reference>
<protein>
    <recommendedName>
        <fullName evidence="6">DNA replication helicase domain-containing protein</fullName>
    </recommendedName>
</protein>
<keyword evidence="2" id="KW-0378">Hydrolase</keyword>
<dbReference type="PANTHER" id="PTHR23274">
    <property type="entry name" value="DNA HELICASE-RELATED"/>
    <property type="match status" value="1"/>
</dbReference>
<evidence type="ECO:0000256" key="4">
    <source>
        <dbReference type="ARBA" id="ARBA00022840"/>
    </source>
</evidence>
<dbReference type="CDD" id="cd18809">
    <property type="entry name" value="SF1_C_RecD"/>
    <property type="match status" value="1"/>
</dbReference>
<dbReference type="SUPFAM" id="SSF52540">
    <property type="entry name" value="P-loop containing nucleoside triphosphate hydrolases"/>
    <property type="match status" value="1"/>
</dbReference>
<evidence type="ECO:0000256" key="1">
    <source>
        <dbReference type="ARBA" id="ARBA00022741"/>
    </source>
</evidence>
<name>A0ABD3D1M5_9LAMI</name>
<dbReference type="GO" id="GO:0005524">
    <property type="term" value="F:ATP binding"/>
    <property type="evidence" value="ECO:0007669"/>
    <property type="project" value="UniProtKB-KW"/>
</dbReference>
<dbReference type="Gene3D" id="3.40.50.300">
    <property type="entry name" value="P-loop containing nucleotide triphosphate hydrolases"/>
    <property type="match status" value="1"/>
</dbReference>
<evidence type="ECO:0000256" key="3">
    <source>
        <dbReference type="ARBA" id="ARBA00022806"/>
    </source>
</evidence>
<feature type="compositionally biased region" description="Polar residues" evidence="5">
    <location>
        <begin position="80"/>
        <end position="97"/>
    </location>
</feature>
<feature type="domain" description="DNA replication helicase" evidence="6">
    <location>
        <begin position="189"/>
        <end position="250"/>
    </location>
</feature>
<dbReference type="EMBL" id="JAVIJP010000027">
    <property type="protein sequence ID" value="KAL3636163.1"/>
    <property type="molecule type" value="Genomic_DNA"/>
</dbReference>
<gene>
    <name evidence="7" type="ORF">CASFOL_020710</name>
</gene>
<evidence type="ECO:0000259" key="6">
    <source>
        <dbReference type="Pfam" id="PF02689"/>
    </source>
</evidence>
<dbReference type="Pfam" id="PF02689">
    <property type="entry name" value="Herpes_Helicase"/>
    <property type="match status" value="1"/>
</dbReference>
<keyword evidence="4" id="KW-0067">ATP-binding</keyword>
<sequence>MSKIKMCELITDMEELNEKDPKETVAYLSNQHRSLISQRMDNDEARNARMYRKQLISNRRPHALNKPGSSSNDSRKRKSANISTSTKHNIPQSQEPGSSSIASIASRNRKSTNISTPTEQSIPQSEGPSRRKRTRRSRAEIEATMRRGINTANMNIGHSAGDKVLVPRLSLTPSDVRVSFKFQRRQFSVMISYAMTINKSQGQSLANVGLYLKKSVFSHGQLYVAVSRVTNPTGLKILLCPNEDDETNSTVNVVYKEVFQNL</sequence>
<dbReference type="AlphaFoldDB" id="A0ABD3D1M5"/>
<keyword evidence="3" id="KW-0347">Helicase</keyword>
<accession>A0ABD3D1M5</accession>
<evidence type="ECO:0000313" key="7">
    <source>
        <dbReference type="EMBL" id="KAL3636163.1"/>
    </source>
</evidence>
<feature type="region of interest" description="Disordered" evidence="5">
    <location>
        <begin position="55"/>
        <end position="138"/>
    </location>
</feature>
<dbReference type="GO" id="GO:0004386">
    <property type="term" value="F:helicase activity"/>
    <property type="evidence" value="ECO:0007669"/>
    <property type="project" value="UniProtKB-KW"/>
</dbReference>
<keyword evidence="8" id="KW-1185">Reference proteome</keyword>
<dbReference type="Proteomes" id="UP001632038">
    <property type="component" value="Unassembled WGS sequence"/>
</dbReference>
<dbReference type="GO" id="GO:0016787">
    <property type="term" value="F:hydrolase activity"/>
    <property type="evidence" value="ECO:0007669"/>
    <property type="project" value="UniProtKB-KW"/>
</dbReference>
<comment type="caution">
    <text evidence="7">The sequence shown here is derived from an EMBL/GenBank/DDBJ whole genome shotgun (WGS) entry which is preliminary data.</text>
</comment>
<organism evidence="7 8">
    <name type="scientific">Castilleja foliolosa</name>
    <dbReference type="NCBI Taxonomy" id="1961234"/>
    <lineage>
        <taxon>Eukaryota</taxon>
        <taxon>Viridiplantae</taxon>
        <taxon>Streptophyta</taxon>
        <taxon>Embryophyta</taxon>
        <taxon>Tracheophyta</taxon>
        <taxon>Spermatophyta</taxon>
        <taxon>Magnoliopsida</taxon>
        <taxon>eudicotyledons</taxon>
        <taxon>Gunneridae</taxon>
        <taxon>Pentapetalae</taxon>
        <taxon>asterids</taxon>
        <taxon>lamiids</taxon>
        <taxon>Lamiales</taxon>
        <taxon>Orobanchaceae</taxon>
        <taxon>Pedicularideae</taxon>
        <taxon>Castillejinae</taxon>
        <taxon>Castilleja</taxon>
    </lineage>
</organism>
<feature type="compositionally biased region" description="Polar residues" evidence="5">
    <location>
        <begin position="111"/>
        <end position="127"/>
    </location>
</feature>
<evidence type="ECO:0000313" key="8">
    <source>
        <dbReference type="Proteomes" id="UP001632038"/>
    </source>
</evidence>
<dbReference type="InterPro" id="IPR027417">
    <property type="entry name" value="P-loop_NTPase"/>
</dbReference>
<keyword evidence="1" id="KW-0547">Nucleotide-binding</keyword>